<feature type="binding site" evidence="3">
    <location>
        <begin position="211"/>
        <end position="218"/>
    </location>
    <ligand>
        <name>ATP</name>
        <dbReference type="ChEBI" id="CHEBI:30616"/>
    </ligand>
</feature>
<evidence type="ECO:0000259" key="5">
    <source>
        <dbReference type="PROSITE" id="PS50901"/>
    </source>
</evidence>
<evidence type="ECO:0000256" key="3">
    <source>
        <dbReference type="PROSITE-ProRule" id="PRU00289"/>
    </source>
</evidence>
<accession>A0ABW8T8J2</accession>
<keyword evidence="7" id="KW-1185">Reference proteome</keyword>
<dbReference type="Pfam" id="PF01580">
    <property type="entry name" value="FtsK_SpoIIIE"/>
    <property type="match status" value="1"/>
</dbReference>
<evidence type="ECO:0000313" key="7">
    <source>
        <dbReference type="Proteomes" id="UP001623591"/>
    </source>
</evidence>
<dbReference type="PANTHER" id="PTHR22683">
    <property type="entry name" value="SPORULATION PROTEIN RELATED"/>
    <property type="match status" value="1"/>
</dbReference>
<protein>
    <submittedName>
        <fullName evidence="6">FtsK/SpoIIIE domain-containing protein</fullName>
    </submittedName>
</protein>
<reference evidence="6 7" key="1">
    <citation type="submission" date="2024-11" db="EMBL/GenBank/DDBJ databases">
        <authorList>
            <person name="Heng Y.C."/>
            <person name="Lim A.C.H."/>
            <person name="Lee J.K.Y."/>
            <person name="Kittelmann S."/>
        </authorList>
    </citation>
    <scope>NUCLEOTIDE SEQUENCE [LARGE SCALE GENOMIC DNA]</scope>
    <source>
        <strain evidence="6 7">WILCCON 0185</strain>
    </source>
</reference>
<keyword evidence="4" id="KW-0812">Transmembrane</keyword>
<evidence type="ECO:0000256" key="2">
    <source>
        <dbReference type="ARBA" id="ARBA00022840"/>
    </source>
</evidence>
<dbReference type="PROSITE" id="PS50901">
    <property type="entry name" value="FTSK"/>
    <property type="match status" value="1"/>
</dbReference>
<keyword evidence="2 3" id="KW-0067">ATP-binding</keyword>
<organism evidence="6 7">
    <name type="scientific">Candidatus Clostridium stratigraminis</name>
    <dbReference type="NCBI Taxonomy" id="3381661"/>
    <lineage>
        <taxon>Bacteria</taxon>
        <taxon>Bacillati</taxon>
        <taxon>Bacillota</taxon>
        <taxon>Clostridia</taxon>
        <taxon>Eubacteriales</taxon>
        <taxon>Clostridiaceae</taxon>
        <taxon>Clostridium</taxon>
    </lineage>
</organism>
<gene>
    <name evidence="6" type="ORF">ACJDUG_13770</name>
</gene>
<keyword evidence="1 3" id="KW-0547">Nucleotide-binding</keyword>
<feature type="domain" description="FtsK" evidence="5">
    <location>
        <begin position="190"/>
        <end position="383"/>
    </location>
</feature>
<proteinExistence type="predicted"/>
<dbReference type="Gene3D" id="3.40.50.300">
    <property type="entry name" value="P-loop containing nucleotide triphosphate hydrolases"/>
    <property type="match status" value="1"/>
</dbReference>
<dbReference type="InterPro" id="IPR027417">
    <property type="entry name" value="P-loop_NTPase"/>
</dbReference>
<evidence type="ECO:0000256" key="4">
    <source>
        <dbReference type="SAM" id="Phobius"/>
    </source>
</evidence>
<feature type="transmembrane region" description="Helical" evidence="4">
    <location>
        <begin position="21"/>
        <end position="40"/>
    </location>
</feature>
<dbReference type="PANTHER" id="PTHR22683:SF41">
    <property type="entry name" value="DNA TRANSLOCASE FTSK"/>
    <property type="match status" value="1"/>
</dbReference>
<evidence type="ECO:0000313" key="6">
    <source>
        <dbReference type="EMBL" id="MFL0248032.1"/>
    </source>
</evidence>
<dbReference type="Proteomes" id="UP001623591">
    <property type="component" value="Unassembled WGS sequence"/>
</dbReference>
<dbReference type="RefSeq" id="WP_406770460.1">
    <property type="nucleotide sequence ID" value="NZ_JBJHZZ010000011.1"/>
</dbReference>
<sequence length="424" mass="47956">MKNKNLYRIVTGAKRIVRNKLLILIPVVYLIIVGILSYMGKVLLLTLDQPFSSDLFGWVFLIFMVEIAIIGLMLILTVLGTPISSKEIENELSEIEFTDKKGNPPTLIAKTREKNGWIYEFYSPRLPLYQYENHVKDIENALVMKIISIEFGKNTQHVIIKAIDFARKSQETIMWKDAYLSSDDFILKLGESYFGDESFNLAVTPHVLIGGGSGSGKSKLLKLILMQSIKKGAEVYLSDFKGGVDYPKVWHEKCSIIVETEKLSDQLSDILEIMEDRRKQFVKSGASNISEHNRKTESNMQRIIVACDEVAEVLDKTGLDKTEKALISQIESKFITIARLGRAFGIHLILATQRPSADVLNGQIKNNIGMRICGRADKVLSQIILDNTDGEDKISQNDQGMFLTNTRVLFKAYYVEDDCLKERD</sequence>
<dbReference type="EMBL" id="JBJHZZ010000011">
    <property type="protein sequence ID" value="MFL0248032.1"/>
    <property type="molecule type" value="Genomic_DNA"/>
</dbReference>
<evidence type="ECO:0000256" key="1">
    <source>
        <dbReference type="ARBA" id="ARBA00022741"/>
    </source>
</evidence>
<keyword evidence="4" id="KW-0472">Membrane</keyword>
<name>A0ABW8T8J2_9CLOT</name>
<dbReference type="InterPro" id="IPR050206">
    <property type="entry name" value="FtsK/SpoIIIE/SftA"/>
</dbReference>
<dbReference type="SUPFAM" id="SSF52540">
    <property type="entry name" value="P-loop containing nucleoside triphosphate hydrolases"/>
    <property type="match status" value="1"/>
</dbReference>
<feature type="transmembrane region" description="Helical" evidence="4">
    <location>
        <begin position="55"/>
        <end position="79"/>
    </location>
</feature>
<keyword evidence="4" id="KW-1133">Transmembrane helix</keyword>
<dbReference type="InterPro" id="IPR002543">
    <property type="entry name" value="FtsK_dom"/>
</dbReference>
<comment type="caution">
    <text evidence="6">The sequence shown here is derived from an EMBL/GenBank/DDBJ whole genome shotgun (WGS) entry which is preliminary data.</text>
</comment>